<organism evidence="4">
    <name type="scientific">Roseihalotalea indica</name>
    <dbReference type="NCBI Taxonomy" id="2867963"/>
    <lineage>
        <taxon>Bacteria</taxon>
        <taxon>Pseudomonadati</taxon>
        <taxon>Bacteroidota</taxon>
        <taxon>Cytophagia</taxon>
        <taxon>Cytophagales</taxon>
        <taxon>Catalimonadaceae</taxon>
        <taxon>Roseihalotalea</taxon>
    </lineage>
</organism>
<evidence type="ECO:0000313" key="4">
    <source>
        <dbReference type="EMBL" id="WKN34774.1"/>
    </source>
</evidence>
<proteinExistence type="predicted"/>
<gene>
    <name evidence="4" type="ORF">K4G66_20580</name>
</gene>
<dbReference type="Pfam" id="PF16344">
    <property type="entry name" value="FecR_C"/>
    <property type="match status" value="1"/>
</dbReference>
<dbReference type="InterPro" id="IPR032508">
    <property type="entry name" value="FecR_C"/>
</dbReference>
<evidence type="ECO:0000259" key="2">
    <source>
        <dbReference type="Pfam" id="PF04773"/>
    </source>
</evidence>
<reference evidence="4" key="1">
    <citation type="journal article" date="2023" name="Comput. Struct. Biotechnol. J.">
        <title>Discovery of a novel marine Bacteroidetes with a rich repertoire of carbohydrate-active enzymes.</title>
        <authorList>
            <person name="Chen B."/>
            <person name="Liu G."/>
            <person name="Chen Q."/>
            <person name="Wang H."/>
            <person name="Liu L."/>
            <person name="Tang K."/>
        </authorList>
    </citation>
    <scope>NUCLEOTIDE SEQUENCE</scope>
    <source>
        <strain evidence="4">TK19036</strain>
    </source>
</reference>
<name>A0AA49GJE5_9BACT</name>
<dbReference type="AlphaFoldDB" id="A0AA49GJE5"/>
<dbReference type="GO" id="GO:0016989">
    <property type="term" value="F:sigma factor antagonist activity"/>
    <property type="evidence" value="ECO:0007669"/>
    <property type="project" value="TreeGrafter"/>
</dbReference>
<dbReference type="InterPro" id="IPR006860">
    <property type="entry name" value="FecR"/>
</dbReference>
<dbReference type="EMBL" id="CP120682">
    <property type="protein sequence ID" value="WKN34774.1"/>
    <property type="molecule type" value="Genomic_DNA"/>
</dbReference>
<feature type="transmembrane region" description="Helical" evidence="1">
    <location>
        <begin position="99"/>
        <end position="119"/>
    </location>
</feature>
<dbReference type="PANTHER" id="PTHR30273">
    <property type="entry name" value="PERIPLASMIC SIGNAL SENSOR AND SIGMA FACTOR ACTIVATOR FECR-RELATED"/>
    <property type="match status" value="1"/>
</dbReference>
<feature type="domain" description="FecR protein" evidence="2">
    <location>
        <begin position="127"/>
        <end position="224"/>
    </location>
</feature>
<keyword evidence="1" id="KW-0472">Membrane</keyword>
<dbReference type="PANTHER" id="PTHR30273:SF2">
    <property type="entry name" value="PROTEIN FECR"/>
    <property type="match status" value="1"/>
</dbReference>
<dbReference type="InterPro" id="IPR012373">
    <property type="entry name" value="Ferrdict_sens_TM"/>
</dbReference>
<dbReference type="PIRSF" id="PIRSF018266">
    <property type="entry name" value="FecR"/>
    <property type="match status" value="1"/>
</dbReference>
<reference evidence="4" key="2">
    <citation type="journal article" date="2024" name="Antonie Van Leeuwenhoek">
        <title>Roseihalotalea indica gen. nov., sp. nov., a halophilic Bacteroidetes from mesopelagic Southwest Indian Ocean with higher carbohydrate metabolic potential.</title>
        <authorList>
            <person name="Chen B."/>
            <person name="Zhang M."/>
            <person name="Lin D."/>
            <person name="Ye J."/>
            <person name="Tang K."/>
        </authorList>
    </citation>
    <scope>NUCLEOTIDE SEQUENCE</scope>
    <source>
        <strain evidence="4">TK19036</strain>
    </source>
</reference>
<dbReference type="Gene3D" id="3.55.50.30">
    <property type="match status" value="1"/>
</dbReference>
<dbReference type="Pfam" id="PF04773">
    <property type="entry name" value="FecR"/>
    <property type="match status" value="1"/>
</dbReference>
<keyword evidence="1" id="KW-0812">Transmembrane</keyword>
<dbReference type="Gene3D" id="2.60.120.1440">
    <property type="match status" value="1"/>
</dbReference>
<feature type="domain" description="Protein FecR C-terminal" evidence="3">
    <location>
        <begin position="269"/>
        <end position="336"/>
    </location>
</feature>
<evidence type="ECO:0000256" key="1">
    <source>
        <dbReference type="SAM" id="Phobius"/>
    </source>
</evidence>
<protein>
    <submittedName>
        <fullName evidence="4">FecR domain-containing protein</fullName>
    </submittedName>
</protein>
<evidence type="ECO:0000259" key="3">
    <source>
        <dbReference type="Pfam" id="PF16344"/>
    </source>
</evidence>
<accession>A0AA49GJE5</accession>
<sequence length="342" mass="39673">MHHQDYEKYLTYRTDDFLLDLDFQQWAQGQENPFWDKFSEDHPQKRDDIEEARQLIRRLNPQEKPLPSAYTKAQLAGVYATIEKRKQPQKRRSLFQTNYFRYAASVVILLAAAVAFYFYQSNSHQVFQTAYQETQTLQLEDGTKVTLNASSRLRVAPDLQNQPVREVWLEGEAFFNVSKSSNPDGFRQFIVHTSMLDVEVLGTVFNVKSRSDNTQVLLEEGSVKVAQPITQEQLLMIPGEVVEIHSNDQKIRKRVIEETKPLAWRENTFDFNNASLEIVARQIQDYYGKEVRFSNPAIADYQFTARVSRDDLDLLLSLITGAFSVRITEQDDTLTISEQELN</sequence>
<keyword evidence="1" id="KW-1133">Transmembrane helix</keyword>